<dbReference type="InterPro" id="IPR038207">
    <property type="entry name" value="DIX_dom_sf"/>
</dbReference>
<accession>A0A6G3MGQ7</accession>
<dbReference type="PANTHER" id="PTHR46102:SF2">
    <property type="entry name" value="AXIN"/>
    <property type="match status" value="1"/>
</dbReference>
<dbReference type="GO" id="GO:0005634">
    <property type="term" value="C:nucleus"/>
    <property type="evidence" value="ECO:0007669"/>
    <property type="project" value="TreeGrafter"/>
</dbReference>
<dbReference type="SUPFAM" id="SSF54236">
    <property type="entry name" value="Ubiquitin-like"/>
    <property type="match status" value="1"/>
</dbReference>
<dbReference type="InterPro" id="IPR043581">
    <property type="entry name" value="Axin-like"/>
</dbReference>
<reference evidence="4" key="1">
    <citation type="submission" date="2018-11" db="EMBL/GenBank/DDBJ databases">
        <title>Henneguya salminicola genome and transcriptome.</title>
        <authorList>
            <person name="Yahalomi D."/>
            <person name="Atkinson S.D."/>
            <person name="Neuhof M."/>
            <person name="Chang E.S."/>
            <person name="Philippe H."/>
            <person name="Cartwright P."/>
            <person name="Bartholomew J.L."/>
            <person name="Huchon D."/>
        </authorList>
    </citation>
    <scope>NUCLEOTIDE SEQUENCE</scope>
    <source>
        <strain evidence="4">Hz1</strain>
        <tissue evidence="4">Whole</tissue>
    </source>
</reference>
<dbReference type="InterPro" id="IPR001158">
    <property type="entry name" value="DIX"/>
</dbReference>
<dbReference type="GO" id="GO:0090090">
    <property type="term" value="P:negative regulation of canonical Wnt signaling pathway"/>
    <property type="evidence" value="ECO:0007669"/>
    <property type="project" value="InterPro"/>
</dbReference>
<keyword evidence="1 2" id="KW-0879">Wnt signaling pathway</keyword>
<evidence type="ECO:0000256" key="2">
    <source>
        <dbReference type="PROSITE-ProRule" id="PRU00069"/>
    </source>
</evidence>
<organism evidence="4">
    <name type="scientific">Henneguya salminicola</name>
    <name type="common">Myxosporean</name>
    <dbReference type="NCBI Taxonomy" id="69463"/>
    <lineage>
        <taxon>Eukaryota</taxon>
        <taxon>Metazoa</taxon>
        <taxon>Cnidaria</taxon>
        <taxon>Myxozoa</taxon>
        <taxon>Myxosporea</taxon>
        <taxon>Bivalvulida</taxon>
        <taxon>Platysporina</taxon>
        <taxon>Myxobolidae</taxon>
        <taxon>Henneguya</taxon>
    </lineage>
</organism>
<dbReference type="Gene3D" id="2.40.240.130">
    <property type="match status" value="1"/>
</dbReference>
<evidence type="ECO:0000259" key="3">
    <source>
        <dbReference type="PROSITE" id="PS50841"/>
    </source>
</evidence>
<dbReference type="GO" id="GO:0019901">
    <property type="term" value="F:protein kinase binding"/>
    <property type="evidence" value="ECO:0007669"/>
    <property type="project" value="TreeGrafter"/>
</dbReference>
<proteinExistence type="predicted"/>
<dbReference type="GO" id="GO:0030877">
    <property type="term" value="C:beta-catenin destruction complex"/>
    <property type="evidence" value="ECO:0007669"/>
    <property type="project" value="TreeGrafter"/>
</dbReference>
<dbReference type="GO" id="GO:0005886">
    <property type="term" value="C:plasma membrane"/>
    <property type="evidence" value="ECO:0007669"/>
    <property type="project" value="TreeGrafter"/>
</dbReference>
<evidence type="ECO:0000256" key="1">
    <source>
        <dbReference type="ARBA" id="ARBA00022687"/>
    </source>
</evidence>
<dbReference type="Pfam" id="PF00778">
    <property type="entry name" value="DIX"/>
    <property type="match status" value="1"/>
</dbReference>
<dbReference type="GO" id="GO:0048468">
    <property type="term" value="P:cell development"/>
    <property type="evidence" value="ECO:0007669"/>
    <property type="project" value="TreeGrafter"/>
</dbReference>
<evidence type="ECO:0000313" key="4">
    <source>
        <dbReference type="EMBL" id="NDJ93215.1"/>
    </source>
</evidence>
<dbReference type="EMBL" id="GHBP01002838">
    <property type="protein sequence ID" value="NDJ93215.1"/>
    <property type="molecule type" value="Transcribed_RNA"/>
</dbReference>
<feature type="domain" description="DIX" evidence="3">
    <location>
        <begin position="194"/>
        <end position="280"/>
    </location>
</feature>
<dbReference type="GO" id="GO:0060090">
    <property type="term" value="F:molecular adaptor activity"/>
    <property type="evidence" value="ECO:0007669"/>
    <property type="project" value="TreeGrafter"/>
</dbReference>
<dbReference type="GO" id="GO:0032436">
    <property type="term" value="P:positive regulation of proteasomal ubiquitin-dependent protein catabolic process"/>
    <property type="evidence" value="ECO:0007669"/>
    <property type="project" value="TreeGrafter"/>
</dbReference>
<dbReference type="InterPro" id="IPR029071">
    <property type="entry name" value="Ubiquitin-like_domsf"/>
</dbReference>
<dbReference type="GO" id="GO:0008013">
    <property type="term" value="F:beta-catenin binding"/>
    <property type="evidence" value="ECO:0007669"/>
    <property type="project" value="TreeGrafter"/>
</dbReference>
<protein>
    <submittedName>
        <fullName evidence="4">Axin-1 (Trinotate prediction)</fullName>
    </submittedName>
</protein>
<dbReference type="GO" id="GO:0031625">
    <property type="term" value="F:ubiquitin protein ligase binding"/>
    <property type="evidence" value="ECO:0007669"/>
    <property type="project" value="TreeGrafter"/>
</dbReference>
<dbReference type="PANTHER" id="PTHR46102">
    <property type="entry name" value="AXIN"/>
    <property type="match status" value="1"/>
</dbReference>
<name>A0A6G3MGQ7_HENSL</name>
<dbReference type="AlphaFoldDB" id="A0A6G3MGQ7"/>
<sequence>MLDDQMSVENAIDTENPFLCKPILDFKREDSASNISDDSLFNHKSPSKCLKISDWLEKTDKEWLDSVLQPTTIGNVKHGRSNILDFTSILKKPFLKDYSKKSEFPNNVVRLTSATTPTVRMDNTAHNKNKPLSDINDNKSNKSADCVYKKTFWDRLFRRKRKNVNETNFSKSLNSPRLKKARSVFAQNQTINTNSTLYFVYYYCSEPTPFRTFVNQRVSRFTLKDAKCLIPGGKKKNSRFFFKNIVNCQGIDQIIFDELYNDDAECPIFEKEIVCKVFID</sequence>
<dbReference type="PROSITE" id="PS50841">
    <property type="entry name" value="DIX"/>
    <property type="match status" value="1"/>
</dbReference>
<dbReference type="GO" id="GO:0016055">
    <property type="term" value="P:Wnt signaling pathway"/>
    <property type="evidence" value="ECO:0007669"/>
    <property type="project" value="UniProtKB-KW"/>
</dbReference>